<dbReference type="Gene3D" id="2.70.150.10">
    <property type="entry name" value="Calcium-transporting ATPase, cytoplasmic transduction domain A"/>
    <property type="match status" value="1"/>
</dbReference>
<keyword evidence="3 11" id="KW-0812">Transmembrane</keyword>
<dbReference type="GO" id="GO:0016887">
    <property type="term" value="F:ATP hydrolysis activity"/>
    <property type="evidence" value="ECO:0007669"/>
    <property type="project" value="InterPro"/>
</dbReference>
<evidence type="ECO:0000256" key="9">
    <source>
        <dbReference type="ARBA" id="ARBA00022989"/>
    </source>
</evidence>
<evidence type="ECO:0000256" key="4">
    <source>
        <dbReference type="ARBA" id="ARBA00022723"/>
    </source>
</evidence>
<dbReference type="GO" id="GO:0140358">
    <property type="term" value="F:P-type transmembrane transporter activity"/>
    <property type="evidence" value="ECO:0007669"/>
    <property type="project" value="InterPro"/>
</dbReference>
<evidence type="ECO:0000313" key="14">
    <source>
        <dbReference type="Proteomes" id="UP000694390"/>
    </source>
</evidence>
<comment type="subcellular location">
    <subcellularLocation>
        <location evidence="1">Membrane</location>
        <topology evidence="1">Multi-pass membrane protein</topology>
    </subcellularLocation>
</comment>
<accession>A0A8C5EYK9</accession>
<feature type="transmembrane region" description="Helical" evidence="11">
    <location>
        <begin position="102"/>
        <end position="124"/>
    </location>
</feature>
<feature type="domain" description="P-type ATPase A" evidence="12">
    <location>
        <begin position="15"/>
        <end position="95"/>
    </location>
</feature>
<dbReference type="PANTHER" id="PTHR45630">
    <property type="entry name" value="CATION-TRANSPORTING ATPASE-RELATED"/>
    <property type="match status" value="1"/>
</dbReference>
<evidence type="ECO:0000256" key="8">
    <source>
        <dbReference type="ARBA" id="ARBA00022967"/>
    </source>
</evidence>
<dbReference type="GeneTree" id="ENSGT00940000160327"/>
<evidence type="ECO:0000256" key="2">
    <source>
        <dbReference type="ARBA" id="ARBA00006000"/>
    </source>
</evidence>
<evidence type="ECO:0000256" key="11">
    <source>
        <dbReference type="SAM" id="Phobius"/>
    </source>
</evidence>
<keyword evidence="5" id="KW-0547">Nucleotide-binding</keyword>
<feature type="transmembrane region" description="Helical" evidence="11">
    <location>
        <begin position="130"/>
        <end position="154"/>
    </location>
</feature>
<dbReference type="GO" id="GO:0031902">
    <property type="term" value="C:late endosome membrane"/>
    <property type="evidence" value="ECO:0007669"/>
    <property type="project" value="TreeGrafter"/>
</dbReference>
<evidence type="ECO:0000256" key="3">
    <source>
        <dbReference type="ARBA" id="ARBA00022692"/>
    </source>
</evidence>
<dbReference type="PANTHER" id="PTHR45630:SF4">
    <property type="entry name" value="CATION-TRANSPORTING ATPASE 13A5-RELATED"/>
    <property type="match status" value="1"/>
</dbReference>
<proteinExistence type="inferred from homology"/>
<dbReference type="GO" id="GO:0006874">
    <property type="term" value="P:intracellular calcium ion homeostasis"/>
    <property type="evidence" value="ECO:0007669"/>
    <property type="project" value="TreeGrafter"/>
</dbReference>
<evidence type="ECO:0000313" key="13">
    <source>
        <dbReference type="Ensembl" id="ENSGEVP00005022410.1"/>
    </source>
</evidence>
<dbReference type="GO" id="GO:0005524">
    <property type="term" value="F:ATP binding"/>
    <property type="evidence" value="ECO:0007669"/>
    <property type="project" value="UniProtKB-KW"/>
</dbReference>
<dbReference type="GO" id="GO:0046872">
    <property type="term" value="F:metal ion binding"/>
    <property type="evidence" value="ECO:0007669"/>
    <property type="project" value="UniProtKB-KW"/>
</dbReference>
<reference evidence="13" key="2">
    <citation type="submission" date="2025-08" db="UniProtKB">
        <authorList>
            <consortium name="Ensembl"/>
        </authorList>
    </citation>
    <scope>IDENTIFICATION</scope>
</reference>
<sequence>TTGFLTSVCLTAPWVSSHYLVPGDILVLEGKKHALPCDAILIDGGCIVDEGMLTGESIPVTKTPLPHMENTKSWKTHSAEDYRRHVLFCGTEVIQTKDAFKFIIILTLIGVLGLIYTVCVYKPVAETVAMALLLFTVSVPPAIPAALTTGIVYAQKRLKNKKIFCISPQRINICGQINLVCFDKVRNILLLLNALCRAITGSKRGPHSRRTLPPDWTQTMVHPDTASRLISGSFCGFYINSVVF</sequence>
<dbReference type="GO" id="GO:0019829">
    <property type="term" value="F:ATPase-coupled monoatomic cation transmembrane transporter activity"/>
    <property type="evidence" value="ECO:0007669"/>
    <property type="project" value="TreeGrafter"/>
</dbReference>
<dbReference type="NCBIfam" id="TIGR01494">
    <property type="entry name" value="ATPase_P-type"/>
    <property type="match status" value="1"/>
</dbReference>
<evidence type="ECO:0000259" key="12">
    <source>
        <dbReference type="Pfam" id="PF00122"/>
    </source>
</evidence>
<keyword evidence="9 11" id="KW-1133">Transmembrane helix</keyword>
<protein>
    <submittedName>
        <fullName evidence="13">ATPase 13A5</fullName>
    </submittedName>
</protein>
<keyword evidence="6" id="KW-0067">ATP-binding</keyword>
<dbReference type="SUPFAM" id="SSF81665">
    <property type="entry name" value="Calcium ATPase, transmembrane domain M"/>
    <property type="match status" value="1"/>
</dbReference>
<name>A0A8C5EYK9_9SAUR</name>
<evidence type="ECO:0000256" key="5">
    <source>
        <dbReference type="ARBA" id="ARBA00022741"/>
    </source>
</evidence>
<keyword evidence="7" id="KW-0460">Magnesium</keyword>
<organism evidence="13 14">
    <name type="scientific">Gopherus evgoodei</name>
    <name type="common">Goodes thornscrub tortoise</name>
    <dbReference type="NCBI Taxonomy" id="1825980"/>
    <lineage>
        <taxon>Eukaryota</taxon>
        <taxon>Metazoa</taxon>
        <taxon>Chordata</taxon>
        <taxon>Craniata</taxon>
        <taxon>Vertebrata</taxon>
        <taxon>Euteleostomi</taxon>
        <taxon>Archelosauria</taxon>
        <taxon>Testudinata</taxon>
        <taxon>Testudines</taxon>
        <taxon>Cryptodira</taxon>
        <taxon>Durocryptodira</taxon>
        <taxon>Testudinoidea</taxon>
        <taxon>Testudinidae</taxon>
        <taxon>Gopherus</taxon>
    </lineage>
</organism>
<dbReference type="OrthoDB" id="48943at2759"/>
<evidence type="ECO:0000256" key="7">
    <source>
        <dbReference type="ARBA" id="ARBA00022842"/>
    </source>
</evidence>
<dbReference type="AlphaFoldDB" id="A0A8C5EYK9"/>
<dbReference type="InterPro" id="IPR008250">
    <property type="entry name" value="ATPase_P-typ_transduc_dom_A_sf"/>
</dbReference>
<keyword evidence="8" id="KW-1278">Translocase</keyword>
<dbReference type="GO" id="GO:0015203">
    <property type="term" value="F:polyamine transmembrane transporter activity"/>
    <property type="evidence" value="ECO:0007669"/>
    <property type="project" value="TreeGrafter"/>
</dbReference>
<dbReference type="SUPFAM" id="SSF81653">
    <property type="entry name" value="Calcium ATPase, transduction domain A"/>
    <property type="match status" value="1"/>
</dbReference>
<dbReference type="FunFam" id="1.20.1110.10:FF:000023">
    <property type="entry name" value="Cation-transporting ATPase"/>
    <property type="match status" value="1"/>
</dbReference>
<comment type="similarity">
    <text evidence="2">Belongs to the cation transport ATPase (P-type) (TC 3.A.3) family. Type V subfamily.</text>
</comment>
<evidence type="ECO:0000256" key="10">
    <source>
        <dbReference type="ARBA" id="ARBA00023136"/>
    </source>
</evidence>
<reference evidence="13" key="1">
    <citation type="submission" date="2019-06" db="EMBL/GenBank/DDBJ databases">
        <title>G10K-VGP Goodes thornscrub tortoise genome, primary haplotype.</title>
        <authorList>
            <person name="Murphy B."/>
            <person name="Edwards T."/>
            <person name="Rhie A."/>
            <person name="Koren S."/>
            <person name="Phillippy A."/>
            <person name="Fedrigo O."/>
            <person name="Haase B."/>
            <person name="Mountcastle J."/>
            <person name="Lewin H."/>
            <person name="Damas J."/>
            <person name="Howe K."/>
            <person name="Formenti G."/>
            <person name="Myers G."/>
            <person name="Durbin R."/>
            <person name="Jarvis E.D."/>
        </authorList>
    </citation>
    <scope>NUCLEOTIDE SEQUENCE [LARGE SCALE GENOMIC DNA]</scope>
</reference>
<keyword evidence="4" id="KW-0479">Metal-binding</keyword>
<evidence type="ECO:0000256" key="1">
    <source>
        <dbReference type="ARBA" id="ARBA00004141"/>
    </source>
</evidence>
<gene>
    <name evidence="13" type="primary">ATP13A5</name>
</gene>
<dbReference type="InterPro" id="IPR059000">
    <property type="entry name" value="ATPase_P-type_domA"/>
</dbReference>
<dbReference type="Pfam" id="PF00122">
    <property type="entry name" value="E1-E2_ATPase"/>
    <property type="match status" value="1"/>
</dbReference>
<reference evidence="13" key="3">
    <citation type="submission" date="2025-09" db="UniProtKB">
        <authorList>
            <consortium name="Ensembl"/>
        </authorList>
    </citation>
    <scope>IDENTIFICATION</scope>
</reference>
<keyword evidence="14" id="KW-1185">Reference proteome</keyword>
<dbReference type="Proteomes" id="UP000694390">
    <property type="component" value="Chromosome 9"/>
</dbReference>
<dbReference type="Ensembl" id="ENSGEVT00005023547.1">
    <property type="protein sequence ID" value="ENSGEVP00005022410.1"/>
    <property type="gene ID" value="ENSGEVG00005015537.1"/>
</dbReference>
<dbReference type="InterPro" id="IPR006544">
    <property type="entry name" value="P-type_TPase_V"/>
</dbReference>
<dbReference type="InterPro" id="IPR023298">
    <property type="entry name" value="ATPase_P-typ_TM_dom_sf"/>
</dbReference>
<evidence type="ECO:0000256" key="6">
    <source>
        <dbReference type="ARBA" id="ARBA00022840"/>
    </source>
</evidence>
<dbReference type="InterPro" id="IPR001757">
    <property type="entry name" value="P_typ_ATPase"/>
</dbReference>
<keyword evidence="10 11" id="KW-0472">Membrane</keyword>